<feature type="compositionally biased region" description="Basic and acidic residues" evidence="1">
    <location>
        <begin position="74"/>
        <end position="87"/>
    </location>
</feature>
<sequence length="152" mass="16285">MPMTYHGSSHDTPTSALACPTVLLRKDKGPQGHKPRHDLGKVYGQAMLNDLGGVEEHNEGATRRPTVVAAQPKVHRELTHDGSRGQEEPIGSTTTQPPDTAAHGGAHRRLVSKDSGERGDHFGVPTLQHGGATAEVADHDNSNHHKRQGRAI</sequence>
<name>A0A6A1WTW5_9ROSI</name>
<feature type="region of interest" description="Disordered" evidence="1">
    <location>
        <begin position="50"/>
        <end position="152"/>
    </location>
</feature>
<evidence type="ECO:0000313" key="3">
    <source>
        <dbReference type="Proteomes" id="UP000516437"/>
    </source>
</evidence>
<protein>
    <submittedName>
        <fullName evidence="2">Uncharacterized protein</fullName>
    </submittedName>
</protein>
<dbReference type="Proteomes" id="UP000516437">
    <property type="component" value="Chromosome 1"/>
</dbReference>
<keyword evidence="3" id="KW-1185">Reference proteome</keyword>
<gene>
    <name evidence="2" type="ORF">CJ030_MR1G022638</name>
</gene>
<proteinExistence type="predicted"/>
<organism evidence="2 3">
    <name type="scientific">Morella rubra</name>
    <name type="common">Chinese bayberry</name>
    <dbReference type="NCBI Taxonomy" id="262757"/>
    <lineage>
        <taxon>Eukaryota</taxon>
        <taxon>Viridiplantae</taxon>
        <taxon>Streptophyta</taxon>
        <taxon>Embryophyta</taxon>
        <taxon>Tracheophyta</taxon>
        <taxon>Spermatophyta</taxon>
        <taxon>Magnoliopsida</taxon>
        <taxon>eudicotyledons</taxon>
        <taxon>Gunneridae</taxon>
        <taxon>Pentapetalae</taxon>
        <taxon>rosids</taxon>
        <taxon>fabids</taxon>
        <taxon>Fagales</taxon>
        <taxon>Myricaceae</taxon>
        <taxon>Morella</taxon>
    </lineage>
</organism>
<reference evidence="2 3" key="1">
    <citation type="journal article" date="2019" name="Plant Biotechnol. J.">
        <title>The red bayberry genome and genetic basis of sex determination.</title>
        <authorList>
            <person name="Jia H.M."/>
            <person name="Jia H.J."/>
            <person name="Cai Q.L."/>
            <person name="Wang Y."/>
            <person name="Zhao H.B."/>
            <person name="Yang W.F."/>
            <person name="Wang G.Y."/>
            <person name="Li Y.H."/>
            <person name="Zhan D.L."/>
            <person name="Shen Y.T."/>
            <person name="Niu Q.F."/>
            <person name="Chang L."/>
            <person name="Qiu J."/>
            <person name="Zhao L."/>
            <person name="Xie H.B."/>
            <person name="Fu W.Y."/>
            <person name="Jin J."/>
            <person name="Li X.W."/>
            <person name="Jiao Y."/>
            <person name="Zhou C.C."/>
            <person name="Tu T."/>
            <person name="Chai C.Y."/>
            <person name="Gao J.L."/>
            <person name="Fan L.J."/>
            <person name="van de Weg E."/>
            <person name="Wang J.Y."/>
            <person name="Gao Z.S."/>
        </authorList>
    </citation>
    <scope>NUCLEOTIDE SEQUENCE [LARGE SCALE GENOMIC DNA]</scope>
    <source>
        <tissue evidence="2">Leaves</tissue>
    </source>
</reference>
<dbReference type="EMBL" id="RXIC02000019">
    <property type="protein sequence ID" value="KAB1227218.1"/>
    <property type="molecule type" value="Genomic_DNA"/>
</dbReference>
<comment type="caution">
    <text evidence="2">The sequence shown here is derived from an EMBL/GenBank/DDBJ whole genome shotgun (WGS) entry which is preliminary data.</text>
</comment>
<feature type="compositionally biased region" description="Basic and acidic residues" evidence="1">
    <location>
        <begin position="111"/>
        <end position="121"/>
    </location>
</feature>
<evidence type="ECO:0000313" key="2">
    <source>
        <dbReference type="EMBL" id="KAB1227218.1"/>
    </source>
</evidence>
<evidence type="ECO:0000256" key="1">
    <source>
        <dbReference type="SAM" id="MobiDB-lite"/>
    </source>
</evidence>
<dbReference type="AlphaFoldDB" id="A0A6A1WTW5"/>
<accession>A0A6A1WTW5</accession>